<comment type="caution">
    <text evidence="1">The sequence shown here is derived from an EMBL/GenBank/DDBJ whole genome shotgun (WGS) entry which is preliminary data.</text>
</comment>
<dbReference type="Gene3D" id="3.40.50.300">
    <property type="entry name" value="P-loop containing nucleotide triphosphate hydrolases"/>
    <property type="match status" value="1"/>
</dbReference>
<sequence>MTLLMPEGTRLLHIGPAKTGTTSLQSGFHYNREALEPHGVHYAGRGTQPRSAAGAVALGRRIAGHRSGLEAWPRLVEEVRESTAKRVVISSETFARAGDDGAQRVVEAFGAERTRVVITMRPLVDMLSSSWQQFVQTGSVERYEDWLDRMLNSPDTVNGPQPEFWRKTRIDALARRWGALVGPEQVTVVSLAGAPRDFVLRTFEQFTGLPDGTLVPNPASDNVSLGFGVAETVRRFNELFKGMEGTSADLQAALIEFGAVRHLRTAPAALQADARIEVPQWAADRAAALTREMNQGLRDAGVRIVGDLEALEVPSRAPVPSVVTPTAFSTEAGANLLVGMMLAAGNGALPVLPQDRREAALTAIEGLGTKDLLVAAGRRLGDRVRRRVRRGRDEG</sequence>
<evidence type="ECO:0000313" key="2">
    <source>
        <dbReference type="Proteomes" id="UP001597347"/>
    </source>
</evidence>
<evidence type="ECO:0000313" key="1">
    <source>
        <dbReference type="EMBL" id="MFD1722476.1"/>
    </source>
</evidence>
<protein>
    <recommendedName>
        <fullName evidence="3">Sulfotransferase family protein</fullName>
    </recommendedName>
</protein>
<dbReference type="EMBL" id="JBHUEA010000021">
    <property type="protein sequence ID" value="MFD1722476.1"/>
    <property type="molecule type" value="Genomic_DNA"/>
</dbReference>
<dbReference type="Proteomes" id="UP001597347">
    <property type="component" value="Unassembled WGS sequence"/>
</dbReference>
<dbReference type="SUPFAM" id="SSF52540">
    <property type="entry name" value="P-loop containing nucleoside triphosphate hydrolases"/>
    <property type="match status" value="1"/>
</dbReference>
<keyword evidence="2" id="KW-1185">Reference proteome</keyword>
<accession>A0ABW4LGH9</accession>
<evidence type="ECO:0008006" key="3">
    <source>
        <dbReference type="Google" id="ProtNLM"/>
    </source>
</evidence>
<name>A0ABW4LGH9_9MICO</name>
<proteinExistence type="predicted"/>
<dbReference type="RefSeq" id="WP_377935609.1">
    <property type="nucleotide sequence ID" value="NZ_JBHUEA010000021.1"/>
</dbReference>
<gene>
    <name evidence="1" type="ORF">ACFSBI_13035</name>
</gene>
<dbReference type="InterPro" id="IPR027417">
    <property type="entry name" value="P-loop_NTPase"/>
</dbReference>
<organism evidence="1 2">
    <name type="scientific">Amnibacterium endophyticum</name>
    <dbReference type="NCBI Taxonomy" id="2109337"/>
    <lineage>
        <taxon>Bacteria</taxon>
        <taxon>Bacillati</taxon>
        <taxon>Actinomycetota</taxon>
        <taxon>Actinomycetes</taxon>
        <taxon>Micrococcales</taxon>
        <taxon>Microbacteriaceae</taxon>
        <taxon>Amnibacterium</taxon>
    </lineage>
</organism>
<reference evidence="2" key="1">
    <citation type="journal article" date="2019" name="Int. J. Syst. Evol. Microbiol.">
        <title>The Global Catalogue of Microorganisms (GCM) 10K type strain sequencing project: providing services to taxonomists for standard genome sequencing and annotation.</title>
        <authorList>
            <consortium name="The Broad Institute Genomics Platform"/>
            <consortium name="The Broad Institute Genome Sequencing Center for Infectious Disease"/>
            <person name="Wu L."/>
            <person name="Ma J."/>
        </authorList>
    </citation>
    <scope>NUCLEOTIDE SEQUENCE [LARGE SCALE GENOMIC DNA]</scope>
    <source>
        <strain evidence="2">CGMCC 1.12471</strain>
    </source>
</reference>